<dbReference type="EMBL" id="CP003597">
    <property type="protein sequence ID" value="AFY88850.1"/>
    <property type="molecule type" value="Genomic_DNA"/>
</dbReference>
<reference evidence="1 2" key="1">
    <citation type="submission" date="2012-06" db="EMBL/GenBank/DDBJ databases">
        <title>Finished chromosome of genome of Chroococcidiopsis thermalis PCC 7203.</title>
        <authorList>
            <consortium name="US DOE Joint Genome Institute"/>
            <person name="Gugger M."/>
            <person name="Coursin T."/>
            <person name="Rippka R."/>
            <person name="Tandeau De Marsac N."/>
            <person name="Huntemann M."/>
            <person name="Wei C.-L."/>
            <person name="Han J."/>
            <person name="Detter J.C."/>
            <person name="Han C."/>
            <person name="Tapia R."/>
            <person name="Davenport K."/>
            <person name="Daligault H."/>
            <person name="Erkkila T."/>
            <person name="Gu W."/>
            <person name="Munk A.C.C."/>
            <person name="Teshima H."/>
            <person name="Xu Y."/>
            <person name="Chain P."/>
            <person name="Chen A."/>
            <person name="Krypides N."/>
            <person name="Mavromatis K."/>
            <person name="Markowitz V."/>
            <person name="Szeto E."/>
            <person name="Ivanova N."/>
            <person name="Mikhailova N."/>
            <person name="Ovchinnikova G."/>
            <person name="Pagani I."/>
            <person name="Pati A."/>
            <person name="Goodwin L."/>
            <person name="Peters L."/>
            <person name="Pitluck S."/>
            <person name="Woyke T."/>
            <person name="Kerfeld C."/>
        </authorList>
    </citation>
    <scope>NUCLEOTIDE SEQUENCE [LARGE SCALE GENOMIC DNA]</scope>
    <source>
        <strain evidence="1 2">PCC 7203</strain>
    </source>
</reference>
<evidence type="ECO:0000313" key="1">
    <source>
        <dbReference type="EMBL" id="AFY88850.1"/>
    </source>
</evidence>
<accession>K9U204</accession>
<sequence length="295" mass="33594">MTIPLREDVAYIILKKINETGQELHPVKFTADDFIGREPTKAELLGHLDYLNQKQYIKAEFSGNAYGNQEDVPDAVNPKEVDFRVANTFGSSDGPLPHLITFKQAELTEKGRRMLEKMEAKPPEELKEGPSVPIATKDMPFLEKVMLKSGLEDLFDARDVTEVVYRVMRDLMTTEASDRVAEELEDKEVLPTEDKALQMDVADLWKDTNPIVGFLSRVRPPFKKHHGPGLFNIDDDRFLFRVKNEAPMAKTGFDLDREQVVSAVFSATKEELSQERIQEIAQYLPGRVRELWDAA</sequence>
<dbReference type="Proteomes" id="UP000010384">
    <property type="component" value="Chromosome"/>
</dbReference>
<dbReference type="InterPro" id="IPR038282">
    <property type="entry name" value="DUF2267_sf"/>
</dbReference>
<gene>
    <name evidence="1" type="ORF">Chro_3391</name>
</gene>
<dbReference type="InterPro" id="IPR018727">
    <property type="entry name" value="DUF2267"/>
</dbReference>
<dbReference type="PATRIC" id="fig|251229.3.peg.3956"/>
<proteinExistence type="predicted"/>
<dbReference type="OrthoDB" id="483793at2"/>
<name>K9U204_CHRTP</name>
<dbReference type="InParanoid" id="K9U204"/>
<dbReference type="AlphaFoldDB" id="K9U204"/>
<dbReference type="RefSeq" id="WP_015155395.1">
    <property type="nucleotide sequence ID" value="NC_019695.1"/>
</dbReference>
<protein>
    <recommendedName>
        <fullName evidence="3">DUF2267 domain-containing protein</fullName>
    </recommendedName>
</protein>
<dbReference type="Gene3D" id="1.10.490.110">
    <property type="entry name" value="Uncharacterized conserved protein DUF2267"/>
    <property type="match status" value="1"/>
</dbReference>
<keyword evidence="2" id="KW-1185">Reference proteome</keyword>
<dbReference type="eggNOG" id="COG5502">
    <property type="taxonomic scope" value="Bacteria"/>
</dbReference>
<evidence type="ECO:0000313" key="2">
    <source>
        <dbReference type="Proteomes" id="UP000010384"/>
    </source>
</evidence>
<organism evidence="1 2">
    <name type="scientific">Chroococcidiopsis thermalis (strain PCC 7203)</name>
    <dbReference type="NCBI Taxonomy" id="251229"/>
    <lineage>
        <taxon>Bacteria</taxon>
        <taxon>Bacillati</taxon>
        <taxon>Cyanobacteriota</taxon>
        <taxon>Cyanophyceae</taxon>
        <taxon>Chroococcidiopsidales</taxon>
        <taxon>Chroococcidiopsidaceae</taxon>
        <taxon>Chroococcidiopsis</taxon>
    </lineage>
</organism>
<dbReference type="Pfam" id="PF10025">
    <property type="entry name" value="DUF2267"/>
    <property type="match status" value="1"/>
</dbReference>
<dbReference type="KEGG" id="cthe:Chro_3391"/>
<evidence type="ECO:0008006" key="3">
    <source>
        <dbReference type="Google" id="ProtNLM"/>
    </source>
</evidence>
<dbReference type="HOGENOM" id="CLU_979044_0_0_3"/>